<dbReference type="PANTHER" id="PTHR43692">
    <property type="entry name" value="UDP-N-ACETYLMURAMOYLALANINE--D-GLUTAMATE LIGASE"/>
    <property type="match status" value="1"/>
</dbReference>
<dbReference type="InterPro" id="IPR036615">
    <property type="entry name" value="Mur_ligase_C_dom_sf"/>
</dbReference>
<keyword evidence="11 12" id="KW-0961">Cell wall biogenesis/degradation</keyword>
<evidence type="ECO:0000313" key="15">
    <source>
        <dbReference type="Proteomes" id="UP000562464"/>
    </source>
</evidence>
<name>A0A841C7K0_9LACT</name>
<keyword evidence="4 12" id="KW-0436">Ligase</keyword>
<evidence type="ECO:0000256" key="2">
    <source>
        <dbReference type="ARBA" id="ARBA00004752"/>
    </source>
</evidence>
<evidence type="ECO:0000256" key="10">
    <source>
        <dbReference type="ARBA" id="ARBA00023306"/>
    </source>
</evidence>
<dbReference type="UniPathway" id="UPA00219"/>
<evidence type="ECO:0000256" key="12">
    <source>
        <dbReference type="HAMAP-Rule" id="MF_00639"/>
    </source>
</evidence>
<dbReference type="RefSeq" id="WP_183538194.1">
    <property type="nucleotide sequence ID" value="NZ_JACHHV010000001.1"/>
</dbReference>
<evidence type="ECO:0000256" key="4">
    <source>
        <dbReference type="ARBA" id="ARBA00022598"/>
    </source>
</evidence>
<keyword evidence="8 12" id="KW-0133">Cell shape</keyword>
<comment type="pathway">
    <text evidence="2 12">Cell wall biogenesis; peptidoglycan biosynthesis.</text>
</comment>
<feature type="domain" description="Mur ligase central" evidence="13">
    <location>
        <begin position="113"/>
        <end position="285"/>
    </location>
</feature>
<evidence type="ECO:0000256" key="1">
    <source>
        <dbReference type="ARBA" id="ARBA00004496"/>
    </source>
</evidence>
<organism evidence="14 15">
    <name type="scientific">Lactovum miscens</name>
    <dbReference type="NCBI Taxonomy" id="190387"/>
    <lineage>
        <taxon>Bacteria</taxon>
        <taxon>Bacillati</taxon>
        <taxon>Bacillota</taxon>
        <taxon>Bacilli</taxon>
        <taxon>Lactobacillales</taxon>
        <taxon>Streptococcaceae</taxon>
        <taxon>Lactovum</taxon>
    </lineage>
</organism>
<dbReference type="EC" id="6.3.2.9" evidence="12"/>
<dbReference type="Proteomes" id="UP000562464">
    <property type="component" value="Unassembled WGS sequence"/>
</dbReference>
<protein>
    <recommendedName>
        <fullName evidence="12">UDP-N-acetylmuramoylalanine--D-glutamate ligase</fullName>
        <ecNumber evidence="12">6.3.2.9</ecNumber>
    </recommendedName>
    <alternativeName>
        <fullName evidence="12">D-glutamic acid-adding enzyme</fullName>
    </alternativeName>
    <alternativeName>
        <fullName evidence="12">UDP-N-acetylmuramoyl-L-alanyl-D-glutamate synthetase</fullName>
    </alternativeName>
</protein>
<evidence type="ECO:0000256" key="9">
    <source>
        <dbReference type="ARBA" id="ARBA00022984"/>
    </source>
</evidence>
<dbReference type="Gene3D" id="3.40.1190.10">
    <property type="entry name" value="Mur-like, catalytic domain"/>
    <property type="match status" value="1"/>
</dbReference>
<dbReference type="Gene3D" id="3.90.190.20">
    <property type="entry name" value="Mur ligase, C-terminal domain"/>
    <property type="match status" value="1"/>
</dbReference>
<keyword evidence="3 12" id="KW-0963">Cytoplasm</keyword>
<comment type="caution">
    <text evidence="14">The sequence shown here is derived from an EMBL/GenBank/DDBJ whole genome shotgun (WGS) entry which is preliminary data.</text>
</comment>
<evidence type="ECO:0000313" key="14">
    <source>
        <dbReference type="EMBL" id="MBB5887220.1"/>
    </source>
</evidence>
<dbReference type="InterPro" id="IPR013221">
    <property type="entry name" value="Mur_ligase_cen"/>
</dbReference>
<comment type="subcellular location">
    <subcellularLocation>
        <location evidence="1 12">Cytoplasm</location>
    </subcellularLocation>
</comment>
<dbReference type="InterPro" id="IPR036565">
    <property type="entry name" value="Mur-like_cat_sf"/>
</dbReference>
<dbReference type="GO" id="GO:0008360">
    <property type="term" value="P:regulation of cell shape"/>
    <property type="evidence" value="ECO:0007669"/>
    <property type="project" value="UniProtKB-KW"/>
</dbReference>
<evidence type="ECO:0000256" key="7">
    <source>
        <dbReference type="ARBA" id="ARBA00022840"/>
    </source>
</evidence>
<evidence type="ECO:0000256" key="5">
    <source>
        <dbReference type="ARBA" id="ARBA00022618"/>
    </source>
</evidence>
<evidence type="ECO:0000256" key="8">
    <source>
        <dbReference type="ARBA" id="ARBA00022960"/>
    </source>
</evidence>
<dbReference type="GO" id="GO:0051301">
    <property type="term" value="P:cell division"/>
    <property type="evidence" value="ECO:0007669"/>
    <property type="project" value="UniProtKB-KW"/>
</dbReference>
<dbReference type="GO" id="GO:0008764">
    <property type="term" value="F:UDP-N-acetylmuramoylalanine-D-glutamate ligase activity"/>
    <property type="evidence" value="ECO:0007669"/>
    <property type="project" value="UniProtKB-UniRule"/>
</dbReference>
<dbReference type="GO" id="GO:0071555">
    <property type="term" value="P:cell wall organization"/>
    <property type="evidence" value="ECO:0007669"/>
    <property type="project" value="UniProtKB-KW"/>
</dbReference>
<dbReference type="NCBIfam" id="TIGR01087">
    <property type="entry name" value="murD"/>
    <property type="match status" value="1"/>
</dbReference>
<comment type="function">
    <text evidence="12">Cell wall formation. Catalyzes the addition of glutamate to the nucleotide precursor UDP-N-acetylmuramoyl-L-alanine (UMA).</text>
</comment>
<dbReference type="SUPFAM" id="SSF53623">
    <property type="entry name" value="MurD-like peptide ligases, catalytic domain"/>
    <property type="match status" value="1"/>
</dbReference>
<proteinExistence type="inferred from homology"/>
<dbReference type="Pfam" id="PF08245">
    <property type="entry name" value="Mur_ligase_M"/>
    <property type="match status" value="1"/>
</dbReference>
<keyword evidence="10 12" id="KW-0131">Cell cycle</keyword>
<dbReference type="GO" id="GO:0004326">
    <property type="term" value="F:tetrahydrofolylpolyglutamate synthase activity"/>
    <property type="evidence" value="ECO:0007669"/>
    <property type="project" value="InterPro"/>
</dbReference>
<comment type="similarity">
    <text evidence="12">Belongs to the MurCDEF family.</text>
</comment>
<gene>
    <name evidence="12" type="primary">murD</name>
    <name evidence="14" type="ORF">HNQ37_000088</name>
</gene>
<dbReference type="InterPro" id="IPR018109">
    <property type="entry name" value="Folylpolyglutamate_synth_CS"/>
</dbReference>
<dbReference type="Pfam" id="PF21799">
    <property type="entry name" value="MurD-like_N"/>
    <property type="match status" value="1"/>
</dbReference>
<dbReference type="EMBL" id="JACHHV010000001">
    <property type="protein sequence ID" value="MBB5887220.1"/>
    <property type="molecule type" value="Genomic_DNA"/>
</dbReference>
<evidence type="ECO:0000256" key="3">
    <source>
        <dbReference type="ARBA" id="ARBA00022490"/>
    </source>
</evidence>
<dbReference type="InterPro" id="IPR005762">
    <property type="entry name" value="MurD"/>
</dbReference>
<feature type="binding site" evidence="12">
    <location>
        <begin position="114"/>
        <end position="120"/>
    </location>
    <ligand>
        <name>ATP</name>
        <dbReference type="ChEBI" id="CHEBI:30616"/>
    </ligand>
</feature>
<keyword evidence="7 12" id="KW-0067">ATP-binding</keyword>
<dbReference type="HAMAP" id="MF_00639">
    <property type="entry name" value="MurD"/>
    <property type="match status" value="1"/>
</dbReference>
<keyword evidence="9 12" id="KW-0573">Peptidoglycan synthesis</keyword>
<accession>A0A841C7K0</accession>
<evidence type="ECO:0000256" key="6">
    <source>
        <dbReference type="ARBA" id="ARBA00022741"/>
    </source>
</evidence>
<evidence type="ECO:0000259" key="13">
    <source>
        <dbReference type="Pfam" id="PF08245"/>
    </source>
</evidence>
<dbReference type="GO" id="GO:0005737">
    <property type="term" value="C:cytoplasm"/>
    <property type="evidence" value="ECO:0007669"/>
    <property type="project" value="UniProtKB-SubCell"/>
</dbReference>
<dbReference type="GO" id="GO:0005524">
    <property type="term" value="F:ATP binding"/>
    <property type="evidence" value="ECO:0007669"/>
    <property type="project" value="UniProtKB-UniRule"/>
</dbReference>
<reference evidence="14 15" key="1">
    <citation type="submission" date="2020-08" db="EMBL/GenBank/DDBJ databases">
        <title>Genomic Encyclopedia of Type Strains, Phase IV (KMG-IV): sequencing the most valuable type-strain genomes for metagenomic binning, comparative biology and taxonomic classification.</title>
        <authorList>
            <person name="Goeker M."/>
        </authorList>
    </citation>
    <scope>NUCLEOTIDE SEQUENCE [LARGE SCALE GENOMIC DNA]</scope>
    <source>
        <strain evidence="14 15">DSM 14925</strain>
    </source>
</reference>
<dbReference type="PROSITE" id="PS01011">
    <property type="entry name" value="FOLYLPOLYGLU_SYNT_1"/>
    <property type="match status" value="1"/>
</dbReference>
<keyword evidence="5 12" id="KW-0132">Cell division</keyword>
<dbReference type="GO" id="GO:0009252">
    <property type="term" value="P:peptidoglycan biosynthetic process"/>
    <property type="evidence" value="ECO:0007669"/>
    <property type="project" value="UniProtKB-UniRule"/>
</dbReference>
<comment type="catalytic activity">
    <reaction evidence="12">
        <text>UDP-N-acetyl-alpha-D-muramoyl-L-alanine + D-glutamate + ATP = UDP-N-acetyl-alpha-D-muramoyl-L-alanyl-D-glutamate + ADP + phosphate + H(+)</text>
        <dbReference type="Rhea" id="RHEA:16429"/>
        <dbReference type="ChEBI" id="CHEBI:15378"/>
        <dbReference type="ChEBI" id="CHEBI:29986"/>
        <dbReference type="ChEBI" id="CHEBI:30616"/>
        <dbReference type="ChEBI" id="CHEBI:43474"/>
        <dbReference type="ChEBI" id="CHEBI:83898"/>
        <dbReference type="ChEBI" id="CHEBI:83900"/>
        <dbReference type="ChEBI" id="CHEBI:456216"/>
        <dbReference type="EC" id="6.3.2.9"/>
    </reaction>
</comment>
<keyword evidence="6 12" id="KW-0547">Nucleotide-binding</keyword>
<dbReference type="SUPFAM" id="SSF53244">
    <property type="entry name" value="MurD-like peptide ligases, peptide-binding domain"/>
    <property type="match status" value="1"/>
</dbReference>
<dbReference type="Gene3D" id="3.40.50.720">
    <property type="entry name" value="NAD(P)-binding Rossmann-like Domain"/>
    <property type="match status" value="1"/>
</dbReference>
<dbReference type="AlphaFoldDB" id="A0A841C7K0"/>
<sequence>MKKIHEFKDKKVLVLGLGKSGTSAAKILHELGAQVTVNDAADMSAPELEALGIKVVTGSHPIELIEEAELLVKNPGIRYDNVIVERAQTRQIPIYTDIELAYLISEAPMIALTGTNGKTTTTTLVAQILNESGHLARLAGNIGFPASSVASEAKADETVVIETSSFQLMGTVRFHPHIAVITNIYSTHLDYHGSQENYEAAKWNIQKNMTAMDFLILNFNQEKMRQDYAKKTNATVVPISTEQVVNGAYLQDGKLYFKGEFIIDKVDLSLPGDHNVENALLAIATTKLSGAKNEAIKHVLSTFKGVRHRLQFMGVAQGRLAYNDTEATNILATKKALTGFDHSKLWVFVGGLDRGNEFDELEDSLNDIKGLIISGETTNKFVALAEKMNIPYHVTENVVTGLNEIFYQTEIGDTLLLSPACASWDQYKNAEQRGDLFIEAFEKLKEN</sequence>
<keyword evidence="15" id="KW-1185">Reference proteome</keyword>
<dbReference type="SUPFAM" id="SSF51984">
    <property type="entry name" value="MurCD N-terminal domain"/>
    <property type="match status" value="1"/>
</dbReference>
<evidence type="ECO:0000256" key="11">
    <source>
        <dbReference type="ARBA" id="ARBA00023316"/>
    </source>
</evidence>
<dbReference type="PANTHER" id="PTHR43692:SF1">
    <property type="entry name" value="UDP-N-ACETYLMURAMOYLALANINE--D-GLUTAMATE LIGASE"/>
    <property type="match status" value="1"/>
</dbReference>